<proteinExistence type="predicted"/>
<sequence length="166" mass="18739">MAYWFDRMAERADQSYGEQFAYLAEEHGFSRAHANALVMFCRGSTSSKRFDTVDDYLAKVDPAGASTVRAMFATITEAHPELRPVIAWNQPMLRREDDYVFGVSVQTRHILLAPWGGRALEAATPLLDGYKVNIKTVQVPLDWDVDRSILLAMVENRLAELDEDVA</sequence>
<accession>A0A6J6Z0E0</accession>
<gene>
    <name evidence="1" type="ORF">UFOPK3046_01152</name>
</gene>
<name>A0A6J6Z0E0_9ZZZZ</name>
<dbReference type="EMBL" id="CAFAAQ010000101">
    <property type="protein sequence ID" value="CAB4810947.1"/>
    <property type="molecule type" value="Genomic_DNA"/>
</dbReference>
<reference evidence="1" key="1">
    <citation type="submission" date="2020-05" db="EMBL/GenBank/DDBJ databases">
        <authorList>
            <person name="Chiriac C."/>
            <person name="Salcher M."/>
            <person name="Ghai R."/>
            <person name="Kavagutti S V."/>
        </authorList>
    </citation>
    <scope>NUCLEOTIDE SEQUENCE</scope>
</reference>
<dbReference type="SUPFAM" id="SSF159888">
    <property type="entry name" value="YdhG-like"/>
    <property type="match status" value="1"/>
</dbReference>
<dbReference type="Pfam" id="PF14117">
    <property type="entry name" value="DUF4287"/>
    <property type="match status" value="1"/>
</dbReference>
<dbReference type="AlphaFoldDB" id="A0A6J6Z0E0"/>
<evidence type="ECO:0000313" key="1">
    <source>
        <dbReference type="EMBL" id="CAB4810947.1"/>
    </source>
</evidence>
<dbReference type="Gene3D" id="3.90.1150.200">
    <property type="match status" value="1"/>
</dbReference>
<dbReference type="InterPro" id="IPR025629">
    <property type="entry name" value="DUF4287"/>
</dbReference>
<organism evidence="1">
    <name type="scientific">freshwater metagenome</name>
    <dbReference type="NCBI Taxonomy" id="449393"/>
    <lineage>
        <taxon>unclassified sequences</taxon>
        <taxon>metagenomes</taxon>
        <taxon>ecological metagenomes</taxon>
    </lineage>
</organism>
<protein>
    <submittedName>
        <fullName evidence="1">Unannotated protein</fullName>
    </submittedName>
</protein>